<keyword evidence="3" id="KW-1185">Reference proteome</keyword>
<gene>
    <name evidence="2" type="ORF">BDV26DRAFT_296400</name>
</gene>
<feature type="region of interest" description="Disordered" evidence="1">
    <location>
        <begin position="1"/>
        <end position="25"/>
    </location>
</feature>
<protein>
    <submittedName>
        <fullName evidence="2">Uncharacterized protein</fullName>
    </submittedName>
</protein>
<dbReference type="OrthoDB" id="4439302at2759"/>
<evidence type="ECO:0000313" key="2">
    <source>
        <dbReference type="EMBL" id="KAE8373994.1"/>
    </source>
</evidence>
<dbReference type="AlphaFoldDB" id="A0A5N7AVW4"/>
<evidence type="ECO:0000256" key="1">
    <source>
        <dbReference type="SAM" id="MobiDB-lite"/>
    </source>
</evidence>
<name>A0A5N7AVW4_9EURO</name>
<accession>A0A5N7AVW4</accession>
<dbReference type="EMBL" id="ML736297">
    <property type="protein sequence ID" value="KAE8373994.1"/>
    <property type="molecule type" value="Genomic_DNA"/>
</dbReference>
<reference evidence="2 3" key="1">
    <citation type="submission" date="2019-04" db="EMBL/GenBank/DDBJ databases">
        <title>Friends and foes A comparative genomics studyof 23 Aspergillus species from section Flavi.</title>
        <authorList>
            <consortium name="DOE Joint Genome Institute"/>
            <person name="Kjaerbolling I."/>
            <person name="Vesth T."/>
            <person name="Frisvad J.C."/>
            <person name="Nybo J.L."/>
            <person name="Theobald S."/>
            <person name="Kildgaard S."/>
            <person name="Isbrandt T."/>
            <person name="Kuo A."/>
            <person name="Sato A."/>
            <person name="Lyhne E.K."/>
            <person name="Kogle M.E."/>
            <person name="Wiebenga A."/>
            <person name="Kun R.S."/>
            <person name="Lubbers R.J."/>
            <person name="Makela M.R."/>
            <person name="Barry K."/>
            <person name="Chovatia M."/>
            <person name="Clum A."/>
            <person name="Daum C."/>
            <person name="Haridas S."/>
            <person name="He G."/>
            <person name="LaButti K."/>
            <person name="Lipzen A."/>
            <person name="Mondo S."/>
            <person name="Riley R."/>
            <person name="Salamov A."/>
            <person name="Simmons B.A."/>
            <person name="Magnuson J.K."/>
            <person name="Henrissat B."/>
            <person name="Mortensen U.H."/>
            <person name="Larsen T.O."/>
            <person name="Devries R.P."/>
            <person name="Grigoriev I.V."/>
            <person name="Machida M."/>
            <person name="Baker S.E."/>
            <person name="Andersen M.R."/>
        </authorList>
    </citation>
    <scope>NUCLEOTIDE SEQUENCE [LARGE SCALE GENOMIC DNA]</scope>
    <source>
        <strain evidence="2 3">IBT 29228</strain>
    </source>
</reference>
<proteinExistence type="predicted"/>
<sequence length="163" mass="17517">MVDQTPLESRCLQAANSSSPELGGKSEIGAWWANMSSRSGKQSIPDASPSHRSDLEFQQSCGDGHYDTPNRPRSPTANRNGQQINSGQSVGLETGPTEGKMKVSDKVAVNLGEPVDQISLEALLEKIRQANGTDQVELLRVCFGEPGVDLNVHIQGDFTVTLL</sequence>
<dbReference type="Proteomes" id="UP000326198">
    <property type="component" value="Unassembled WGS sequence"/>
</dbReference>
<feature type="compositionally biased region" description="Polar residues" evidence="1">
    <location>
        <begin position="71"/>
        <end position="91"/>
    </location>
</feature>
<feature type="region of interest" description="Disordered" evidence="1">
    <location>
        <begin position="37"/>
        <end position="99"/>
    </location>
</feature>
<organism evidence="2 3">
    <name type="scientific">Aspergillus bertholletiae</name>
    <dbReference type="NCBI Taxonomy" id="1226010"/>
    <lineage>
        <taxon>Eukaryota</taxon>
        <taxon>Fungi</taxon>
        <taxon>Dikarya</taxon>
        <taxon>Ascomycota</taxon>
        <taxon>Pezizomycotina</taxon>
        <taxon>Eurotiomycetes</taxon>
        <taxon>Eurotiomycetidae</taxon>
        <taxon>Eurotiales</taxon>
        <taxon>Aspergillaceae</taxon>
        <taxon>Aspergillus</taxon>
        <taxon>Aspergillus subgen. Circumdati</taxon>
    </lineage>
</organism>
<evidence type="ECO:0000313" key="3">
    <source>
        <dbReference type="Proteomes" id="UP000326198"/>
    </source>
</evidence>